<evidence type="ECO:0000313" key="2">
    <source>
        <dbReference type="EMBL" id="RMN81134.1"/>
    </source>
</evidence>
<dbReference type="InterPro" id="IPR007831">
    <property type="entry name" value="T2SS_GspE_N"/>
</dbReference>
<dbReference type="AlphaFoldDB" id="A0A3M3S1P2"/>
<accession>A0A3M3S1P2</accession>
<reference evidence="4 5" key="1">
    <citation type="submission" date="2018-08" db="EMBL/GenBank/DDBJ databases">
        <title>Recombination of ecologically and evolutionarily significant loci maintains genetic cohesion in the Pseudomonas syringae species complex.</title>
        <authorList>
            <person name="Dillon M."/>
            <person name="Thakur S."/>
            <person name="Almeida R.N.D."/>
            <person name="Weir B.S."/>
            <person name="Guttman D.S."/>
        </authorList>
    </citation>
    <scope>NUCLEOTIDE SEQUENCE [LARGE SCALE GENOMIC DNA]</scope>
    <source>
        <strain evidence="2 4">ICMP 15201</strain>
        <strain evidence="3 5">ICMP 15203</strain>
    </source>
</reference>
<dbReference type="Proteomes" id="UP000270524">
    <property type="component" value="Unassembled WGS sequence"/>
</dbReference>
<gene>
    <name evidence="3" type="ORF">ALQ51_00366</name>
    <name evidence="2" type="ORF">ALQ53_00354</name>
</gene>
<evidence type="ECO:0000313" key="5">
    <source>
        <dbReference type="Proteomes" id="UP000270524"/>
    </source>
</evidence>
<dbReference type="InterPro" id="IPR037257">
    <property type="entry name" value="T2SS_E_N_sf"/>
</dbReference>
<dbReference type="EMBL" id="RBPH01000131">
    <property type="protein sequence ID" value="RMN81134.1"/>
    <property type="molecule type" value="Genomic_DNA"/>
</dbReference>
<evidence type="ECO:0000313" key="4">
    <source>
        <dbReference type="Proteomes" id="UP000269335"/>
    </source>
</evidence>
<dbReference type="Proteomes" id="UP000269335">
    <property type="component" value="Unassembled WGS sequence"/>
</dbReference>
<dbReference type="SUPFAM" id="SSF160246">
    <property type="entry name" value="EspE N-terminal domain-like"/>
    <property type="match status" value="2"/>
</dbReference>
<proteinExistence type="predicted"/>
<feature type="domain" description="Type II secretion system protein GspE N-terminal" evidence="1">
    <location>
        <begin position="120"/>
        <end position="200"/>
    </location>
</feature>
<comment type="caution">
    <text evidence="3">The sequence shown here is derived from an EMBL/GenBank/DDBJ whole genome shotgun (WGS) entry which is preliminary data.</text>
</comment>
<name>A0A3M3S1P2_PSECA</name>
<dbReference type="EMBL" id="RBPJ01000046">
    <property type="protein sequence ID" value="RMO02614.1"/>
    <property type="molecule type" value="Genomic_DNA"/>
</dbReference>
<evidence type="ECO:0000313" key="3">
    <source>
        <dbReference type="EMBL" id="RMO02614.1"/>
    </source>
</evidence>
<sequence length="278" mass="31181">MLYGWQHGLLSIPRMVVGNFVNFMAAARAWRMFLIGKLLNRKLVWDKTMHDFPSTDLVAAAPRRLGSVLLSWQAINDEKLQTALTEQQTRQVPLGRILLSHGWLDDETLAEAIAFQNDLPRVFDIASKRADNSVLADEFCLRWRVVPLNINVQGRTEIAVASPLPEEGVQQITEQLGAEPVQLVARESEIVAQLRQLQAVGGQPLPAAAPLLGDLLVEQGLLDREVFRKAMLGYRPHVHGRIGDYLVDIGVLPRETIEEAVARQHNHYRTADQTEQPL</sequence>
<evidence type="ECO:0000259" key="1">
    <source>
        <dbReference type="Pfam" id="PF05157"/>
    </source>
</evidence>
<dbReference type="Pfam" id="PF05157">
    <property type="entry name" value="MshEN"/>
    <property type="match status" value="1"/>
</dbReference>
<protein>
    <submittedName>
        <fullName evidence="3">Bacteriophage N4 adsorption protein B</fullName>
    </submittedName>
</protein>
<organism evidence="3 5">
    <name type="scientific">Pseudomonas cannabina</name>
    <dbReference type="NCBI Taxonomy" id="86840"/>
    <lineage>
        <taxon>Bacteria</taxon>
        <taxon>Pseudomonadati</taxon>
        <taxon>Pseudomonadota</taxon>
        <taxon>Gammaproteobacteria</taxon>
        <taxon>Pseudomonadales</taxon>
        <taxon>Pseudomonadaceae</taxon>
        <taxon>Pseudomonas</taxon>
    </lineage>
</organism>